<dbReference type="AlphaFoldDB" id="A0A9X8H6L0"/>
<dbReference type="Proteomes" id="UP000275652">
    <property type="component" value="Unassembled WGS sequence"/>
</dbReference>
<feature type="region of interest" description="Disordered" evidence="1">
    <location>
        <begin position="161"/>
        <end position="187"/>
    </location>
</feature>
<sequence>IGTSSNPMGGEVKDFKAFFDKFLYFPYPDYPSRVLLWRATIQNTIQHHSSSGLVMSTVVLKGVHAAWSNRSPPRIPDELDTSTLAHISEGFSSGSIRRAVENTLSARRVERMEKRPLKEDEFIGALARQTATFADDHEKFKNFTAQVTGLKETRDAIRKALAGDAEGADEKGKDKKGGKKGGKKGKK</sequence>
<reference evidence="2 3" key="1">
    <citation type="journal article" date="2018" name="J. Invertebr. Pathol.">
        <title>New genotyping method for the causative agent of crayfish plague (Aphanomyces astaci) based on whole genome data.</title>
        <authorList>
            <person name="Minardi D."/>
            <person name="Studholme D.J."/>
            <person name="van der Giezen M."/>
            <person name="Pretto T."/>
            <person name="Oidtmann B."/>
        </authorList>
    </citation>
    <scope>NUCLEOTIDE SEQUENCE [LARGE SCALE GENOMIC DNA]</scope>
    <source>
        <strain evidence="2 3">KB13</strain>
    </source>
</reference>
<dbReference type="PANTHER" id="PTHR14690:SF0">
    <property type="entry name" value="IQ MOTIF CONTAINING WITH AAA DOMAIN 1"/>
    <property type="match status" value="1"/>
</dbReference>
<proteinExistence type="predicted"/>
<feature type="non-terminal residue" evidence="2">
    <location>
        <position position="1"/>
    </location>
</feature>
<organism evidence="2 3">
    <name type="scientific">Aphanomyces astaci</name>
    <name type="common">Crayfish plague agent</name>
    <dbReference type="NCBI Taxonomy" id="112090"/>
    <lineage>
        <taxon>Eukaryota</taxon>
        <taxon>Sar</taxon>
        <taxon>Stramenopiles</taxon>
        <taxon>Oomycota</taxon>
        <taxon>Saprolegniomycetes</taxon>
        <taxon>Saprolegniales</taxon>
        <taxon>Verrucalvaceae</taxon>
        <taxon>Aphanomyces</taxon>
    </lineage>
</organism>
<dbReference type="InterPro" id="IPR052267">
    <property type="entry name" value="N-DRC_Component"/>
</dbReference>
<feature type="compositionally biased region" description="Basic residues" evidence="1">
    <location>
        <begin position="176"/>
        <end position="187"/>
    </location>
</feature>
<dbReference type="PANTHER" id="PTHR14690">
    <property type="entry name" value="IQ MOTIF CONTAINING WITH AAA DOMAIN 1"/>
    <property type="match status" value="1"/>
</dbReference>
<evidence type="ECO:0000256" key="1">
    <source>
        <dbReference type="SAM" id="MobiDB-lite"/>
    </source>
</evidence>
<accession>A0A9X8H6L0</accession>
<evidence type="ECO:0000313" key="3">
    <source>
        <dbReference type="Proteomes" id="UP000275652"/>
    </source>
</evidence>
<dbReference type="EMBL" id="QUTI01033054">
    <property type="protein sequence ID" value="RLO02635.1"/>
    <property type="molecule type" value="Genomic_DNA"/>
</dbReference>
<protein>
    <submittedName>
        <fullName evidence="2">Uncharacterized protein</fullName>
    </submittedName>
</protein>
<comment type="caution">
    <text evidence="2">The sequence shown here is derived from an EMBL/GenBank/DDBJ whole genome shotgun (WGS) entry which is preliminary data.</text>
</comment>
<name>A0A9X8H6L0_APHAT</name>
<evidence type="ECO:0000313" key="2">
    <source>
        <dbReference type="EMBL" id="RLO02635.1"/>
    </source>
</evidence>
<gene>
    <name evidence="2" type="ORF">DYB28_013950</name>
</gene>